<proteinExistence type="inferred from homology"/>
<sequence>MDSNDIVENSSVSDLIIKLCNNLAKNNQALAPTLCRVAFNFLSSKSTTLGASNVVDESYIVSQIKQKLTTQSKEKVDKFEVLYSKLCESTILNNRYAYLCFLYNISDDGLRPSEVPSWSSISKDLERIKSHISLTPSNSQESAKHFSDIQDRKKYSNGSHSGHFSSLAITRAHSQTTTISSHWSKNDIPSSSKVISLSAVTEQDLLLDVMYSFQGIEGKFLRKEPGGMGFTIDPKACKHLTPFQKGILERLTGTSFLHNQLKRYCEENEKQRGIISQALIATLSDELSEYYKTVALLQAGISKQATCENSEMTLKRAMYVMYDSRTKFEWLAYISEQCSDKKGGALITAIHGFLQHGSKCAREVSETVLKSVCKPLYVMLSRWLLDGEINDPYNEFFIEAKTIKTAERLWHDKYNVRQSMVPSFITMSQAKKILAAGKSINFLRQICKDGGQLPGRESLQKLFKNSTAEALFAPEQSIEFHATLENVYKETSVRVLDLLQNKYKLYEHLQSLRRYLLLGQGDFIRHLLELLAPELNKPAENIYGHTLSAILESAIRVTNAQYEDEDTLKRLNVSFMSHSSGDTGWDVFSLMYIVDGPIGTIFQHTMPTYQSLFGALWKAKRTEYALSNMRRQQICMAKLFRRIKELKPVMHIIHILTSKMIHFLHQTQYYFLFEVLECSWAEMQNQVNKAESLDDIIIAHSGFLSSVQRGVLLDEGSRQLFAHLISIYNFVMNLEGHQEALYQACADEHTAYTKYRSRINSEDGFGTDKEADTAHRSRRATFHQFLHTTKVKVKHSSQTYDIIVKNFLELLSKSANMNLRLLSVRLSFNNFYNVA</sequence>
<evidence type="ECO:0000256" key="1">
    <source>
        <dbReference type="ARBA" id="ARBA00004245"/>
    </source>
</evidence>
<dbReference type="Gene3D" id="1.20.120.1900">
    <property type="entry name" value="Gamma-tubulin complex, C-terminal domain"/>
    <property type="match status" value="1"/>
</dbReference>
<dbReference type="PANTHER" id="PTHR19302">
    <property type="entry name" value="GAMMA TUBULIN COMPLEX PROTEIN"/>
    <property type="match status" value="1"/>
</dbReference>
<dbReference type="GO" id="GO:0051011">
    <property type="term" value="F:microtubule minus-end binding"/>
    <property type="evidence" value="ECO:0007669"/>
    <property type="project" value="TreeGrafter"/>
</dbReference>
<comment type="subcellular location">
    <subcellularLocation>
        <location evidence="1">Cytoplasm</location>
        <location evidence="1">Cytoskeleton</location>
    </subcellularLocation>
</comment>
<dbReference type="InterPro" id="IPR042241">
    <property type="entry name" value="GCP_C_sf"/>
</dbReference>
<dbReference type="Proteomes" id="UP001153709">
    <property type="component" value="Chromosome 7"/>
</dbReference>
<evidence type="ECO:0000313" key="10">
    <source>
        <dbReference type="Proteomes" id="UP001153709"/>
    </source>
</evidence>
<feature type="region of interest" description="Disordered" evidence="6">
    <location>
        <begin position="135"/>
        <end position="160"/>
    </location>
</feature>
<dbReference type="EMBL" id="OU898282">
    <property type="protein sequence ID" value="CAG9837957.1"/>
    <property type="molecule type" value="Genomic_DNA"/>
</dbReference>
<evidence type="ECO:0000259" key="7">
    <source>
        <dbReference type="Pfam" id="PF04130"/>
    </source>
</evidence>
<dbReference type="AlphaFoldDB" id="A0A9N9XIN3"/>
<dbReference type="InterPro" id="IPR040457">
    <property type="entry name" value="GCP_C"/>
</dbReference>
<dbReference type="GO" id="GO:0043015">
    <property type="term" value="F:gamma-tubulin binding"/>
    <property type="evidence" value="ECO:0007669"/>
    <property type="project" value="InterPro"/>
</dbReference>
<evidence type="ECO:0000313" key="9">
    <source>
        <dbReference type="EMBL" id="CAG9837957.1"/>
    </source>
</evidence>
<evidence type="ECO:0008006" key="11">
    <source>
        <dbReference type="Google" id="ProtNLM"/>
    </source>
</evidence>
<dbReference type="GO" id="GO:0051225">
    <property type="term" value="P:spindle assembly"/>
    <property type="evidence" value="ECO:0007669"/>
    <property type="project" value="TreeGrafter"/>
</dbReference>
<dbReference type="GO" id="GO:0031122">
    <property type="term" value="P:cytoplasmic microtubule organization"/>
    <property type="evidence" value="ECO:0007669"/>
    <property type="project" value="TreeGrafter"/>
</dbReference>
<gene>
    <name evidence="9" type="ORF">DIABBA_LOCUS10902</name>
</gene>
<evidence type="ECO:0000259" key="8">
    <source>
        <dbReference type="Pfam" id="PF17681"/>
    </source>
</evidence>
<feature type="domain" description="Gamma tubulin complex component protein N-terminal" evidence="8">
    <location>
        <begin position="208"/>
        <end position="502"/>
    </location>
</feature>
<dbReference type="Pfam" id="PF17681">
    <property type="entry name" value="GCP_N_terminal"/>
    <property type="match status" value="1"/>
</dbReference>
<protein>
    <recommendedName>
        <fullName evidence="11">Gamma-tubulin complex component</fullName>
    </recommendedName>
</protein>
<dbReference type="OrthoDB" id="5860513at2759"/>
<dbReference type="GO" id="GO:0007020">
    <property type="term" value="P:microtubule nucleation"/>
    <property type="evidence" value="ECO:0007669"/>
    <property type="project" value="InterPro"/>
</dbReference>
<dbReference type="GO" id="GO:0000930">
    <property type="term" value="C:gamma-tubulin complex"/>
    <property type="evidence" value="ECO:0007669"/>
    <property type="project" value="TreeGrafter"/>
</dbReference>
<evidence type="ECO:0000256" key="6">
    <source>
        <dbReference type="SAM" id="MobiDB-lite"/>
    </source>
</evidence>
<keyword evidence="5" id="KW-0206">Cytoskeleton</keyword>
<keyword evidence="10" id="KW-1185">Reference proteome</keyword>
<dbReference type="GO" id="GO:0000922">
    <property type="term" value="C:spindle pole"/>
    <property type="evidence" value="ECO:0007669"/>
    <property type="project" value="InterPro"/>
</dbReference>
<evidence type="ECO:0000256" key="4">
    <source>
        <dbReference type="ARBA" id="ARBA00022701"/>
    </source>
</evidence>
<evidence type="ECO:0000256" key="2">
    <source>
        <dbReference type="ARBA" id="ARBA00010337"/>
    </source>
</evidence>
<dbReference type="InterPro" id="IPR041470">
    <property type="entry name" value="GCP_N"/>
</dbReference>
<name>A0A9N9XIN3_DIABA</name>
<comment type="similarity">
    <text evidence="2">Belongs to the TUBGCP family.</text>
</comment>
<dbReference type="PANTHER" id="PTHR19302:SF14">
    <property type="entry name" value="GAMMA-TUBULIN COMPLEX COMPONENT 3"/>
    <property type="match status" value="1"/>
</dbReference>
<feature type="compositionally biased region" description="Basic and acidic residues" evidence="6">
    <location>
        <begin position="142"/>
        <end position="154"/>
    </location>
</feature>
<feature type="domain" description="Gamma tubulin complex component C-terminal" evidence="7">
    <location>
        <begin position="505"/>
        <end position="832"/>
    </location>
</feature>
<organism evidence="9 10">
    <name type="scientific">Diabrotica balteata</name>
    <name type="common">Banded cucumber beetle</name>
    <dbReference type="NCBI Taxonomy" id="107213"/>
    <lineage>
        <taxon>Eukaryota</taxon>
        <taxon>Metazoa</taxon>
        <taxon>Ecdysozoa</taxon>
        <taxon>Arthropoda</taxon>
        <taxon>Hexapoda</taxon>
        <taxon>Insecta</taxon>
        <taxon>Pterygota</taxon>
        <taxon>Neoptera</taxon>
        <taxon>Endopterygota</taxon>
        <taxon>Coleoptera</taxon>
        <taxon>Polyphaga</taxon>
        <taxon>Cucujiformia</taxon>
        <taxon>Chrysomeloidea</taxon>
        <taxon>Chrysomelidae</taxon>
        <taxon>Galerucinae</taxon>
        <taxon>Diabroticina</taxon>
        <taxon>Diabroticites</taxon>
        <taxon>Diabrotica</taxon>
    </lineage>
</organism>
<dbReference type="Pfam" id="PF04130">
    <property type="entry name" value="GCP_C_terminal"/>
    <property type="match status" value="1"/>
</dbReference>
<keyword evidence="4" id="KW-0493">Microtubule</keyword>
<evidence type="ECO:0000256" key="3">
    <source>
        <dbReference type="ARBA" id="ARBA00022490"/>
    </source>
</evidence>
<keyword evidence="3" id="KW-0963">Cytoplasm</keyword>
<dbReference type="GO" id="GO:0000278">
    <property type="term" value="P:mitotic cell cycle"/>
    <property type="evidence" value="ECO:0007669"/>
    <property type="project" value="TreeGrafter"/>
</dbReference>
<dbReference type="InterPro" id="IPR007259">
    <property type="entry name" value="GCP"/>
</dbReference>
<accession>A0A9N9XIN3</accession>
<evidence type="ECO:0000256" key="5">
    <source>
        <dbReference type="ARBA" id="ARBA00023212"/>
    </source>
</evidence>
<dbReference type="GO" id="GO:0005874">
    <property type="term" value="C:microtubule"/>
    <property type="evidence" value="ECO:0007669"/>
    <property type="project" value="UniProtKB-KW"/>
</dbReference>
<reference evidence="9" key="1">
    <citation type="submission" date="2022-01" db="EMBL/GenBank/DDBJ databases">
        <authorList>
            <person name="King R."/>
        </authorList>
    </citation>
    <scope>NUCLEOTIDE SEQUENCE</scope>
</reference>
<dbReference type="GO" id="GO:0051321">
    <property type="term" value="P:meiotic cell cycle"/>
    <property type="evidence" value="ECO:0007669"/>
    <property type="project" value="TreeGrafter"/>
</dbReference>